<feature type="domain" description="Protein kinase" evidence="16">
    <location>
        <begin position="136"/>
        <end position="540"/>
    </location>
</feature>
<dbReference type="SUPFAM" id="SSF56112">
    <property type="entry name" value="Protein kinase-like (PK-like)"/>
    <property type="match status" value="1"/>
</dbReference>
<evidence type="ECO:0000256" key="1">
    <source>
        <dbReference type="ARBA" id="ARBA00003747"/>
    </source>
</evidence>
<proteinExistence type="predicted"/>
<evidence type="ECO:0000256" key="10">
    <source>
        <dbReference type="ARBA" id="ARBA00022840"/>
    </source>
</evidence>
<dbReference type="InterPro" id="IPR008266">
    <property type="entry name" value="Tyr_kinase_AS"/>
</dbReference>
<dbReference type="InterPro" id="IPR051334">
    <property type="entry name" value="SRPK"/>
</dbReference>
<dbReference type="Gene3D" id="3.30.200.20">
    <property type="entry name" value="Phosphorylase Kinase, domain 1"/>
    <property type="match status" value="1"/>
</dbReference>
<dbReference type="SMART" id="SM00220">
    <property type="entry name" value="S_TKc"/>
    <property type="match status" value="1"/>
</dbReference>
<dbReference type="Pfam" id="PF00069">
    <property type="entry name" value="Pkinase"/>
    <property type="match status" value="1"/>
</dbReference>
<evidence type="ECO:0000256" key="12">
    <source>
        <dbReference type="ARBA" id="ARBA00033194"/>
    </source>
</evidence>
<sequence>MTSFWDRRLLEDRIKISMAFMLAPCHLWSCSAFLPHSRIFYVNQLHSAVSRACFVRAAHLKPLLAFKPSPTVLQPRHHFSSLVDRYILHSKMAPQFKYSPSNLDHVEDLEKYWRGGFHPVHIGDKLDKVNTTTYRYEIIHKLGYGGFSTVWLANNLIEGGYFALKIVCASQSSYGPAPSVKSILDSHPARIFVTEIRRFAISGPNGNHICQVLPLTGPSLLSLSRVPYRLRPAACKILGRQAAQALAFLHKKGICHGDYTASNLVLAVSPALHRLTKPQLLQLLGTPVQDLVHPTGPKTTSAPKYVVQPADLSKLGSSYLTETLMVVDFDQIFGFGKTLPSGVPRSPGFNLGTPLVYLAPEVIIEGAAGPGSDIWALGCTLFRMRAGMQLLTEWHSNMASNVLEDIFDVVVGRPPSKWKRLQFRKNGWPAASPRSGGDKAIDTLEFGQEAPDPEEDLKAKVCGIWDENRSRLGAALKPNESPIFWKVDPNVVPHWGNVEGGFPHIPPAEASQFLDLLMRTFDYDLKRRITADDILKHPWVAGVKR</sequence>
<dbReference type="InterPro" id="IPR017441">
    <property type="entry name" value="Protein_kinase_ATP_BS"/>
</dbReference>
<dbReference type="InterPro" id="IPR011009">
    <property type="entry name" value="Kinase-like_dom_sf"/>
</dbReference>
<evidence type="ECO:0000313" key="17">
    <source>
        <dbReference type="EMBL" id="VBB84513.1"/>
    </source>
</evidence>
<evidence type="ECO:0000256" key="8">
    <source>
        <dbReference type="ARBA" id="ARBA00022741"/>
    </source>
</evidence>
<organism evidence="17 18">
    <name type="scientific">Podospora comata</name>
    <dbReference type="NCBI Taxonomy" id="48703"/>
    <lineage>
        <taxon>Eukaryota</taxon>
        <taxon>Fungi</taxon>
        <taxon>Dikarya</taxon>
        <taxon>Ascomycota</taxon>
        <taxon>Pezizomycotina</taxon>
        <taxon>Sordariomycetes</taxon>
        <taxon>Sordariomycetidae</taxon>
        <taxon>Sordariales</taxon>
        <taxon>Podosporaceae</taxon>
        <taxon>Podospora</taxon>
    </lineage>
</organism>
<accession>A0ABY6SI22</accession>
<evidence type="ECO:0000256" key="9">
    <source>
        <dbReference type="ARBA" id="ARBA00022777"/>
    </source>
</evidence>
<dbReference type="Proteomes" id="UP000280685">
    <property type="component" value="Chromosome 6"/>
</dbReference>
<dbReference type="PANTHER" id="PTHR47634:SF9">
    <property type="entry name" value="PROTEIN KINASE DOMAIN-CONTAINING PROTEIN-RELATED"/>
    <property type="match status" value="1"/>
</dbReference>
<comment type="catalytic activity">
    <reaction evidence="13">
        <text>L-threonyl-[protein] + ATP = O-phospho-L-threonyl-[protein] + ADP + H(+)</text>
        <dbReference type="Rhea" id="RHEA:46608"/>
        <dbReference type="Rhea" id="RHEA-COMP:11060"/>
        <dbReference type="Rhea" id="RHEA-COMP:11605"/>
        <dbReference type="ChEBI" id="CHEBI:15378"/>
        <dbReference type="ChEBI" id="CHEBI:30013"/>
        <dbReference type="ChEBI" id="CHEBI:30616"/>
        <dbReference type="ChEBI" id="CHEBI:61977"/>
        <dbReference type="ChEBI" id="CHEBI:456216"/>
        <dbReference type="EC" id="2.7.11.1"/>
    </reaction>
</comment>
<evidence type="ECO:0000256" key="5">
    <source>
        <dbReference type="ARBA" id="ARBA00019973"/>
    </source>
</evidence>
<dbReference type="Gene3D" id="1.10.510.10">
    <property type="entry name" value="Transferase(Phosphotransferase) domain 1"/>
    <property type="match status" value="1"/>
</dbReference>
<evidence type="ECO:0000256" key="6">
    <source>
        <dbReference type="ARBA" id="ARBA00022527"/>
    </source>
</evidence>
<name>A0ABY6SI22_PODCO</name>
<evidence type="ECO:0000313" key="18">
    <source>
        <dbReference type="Proteomes" id="UP000280685"/>
    </source>
</evidence>
<keyword evidence="7" id="KW-0808">Transferase</keyword>
<keyword evidence="9" id="KW-0418">Kinase</keyword>
<keyword evidence="8 15" id="KW-0547">Nucleotide-binding</keyword>
<keyword evidence="18" id="KW-1185">Reference proteome</keyword>
<evidence type="ECO:0000256" key="2">
    <source>
        <dbReference type="ARBA" id="ARBA00011534"/>
    </source>
</evidence>
<dbReference type="PANTHER" id="PTHR47634">
    <property type="entry name" value="PROTEIN KINASE DOMAIN-CONTAINING PROTEIN-RELATED"/>
    <property type="match status" value="1"/>
</dbReference>
<evidence type="ECO:0000256" key="15">
    <source>
        <dbReference type="PROSITE-ProRule" id="PRU10141"/>
    </source>
</evidence>
<evidence type="ECO:0000256" key="4">
    <source>
        <dbReference type="ARBA" id="ARBA00013948"/>
    </source>
</evidence>
<comment type="function">
    <text evidence="1">Component of the EKC/KEOPS complex that is required for the formation of a threonylcarbamoyl group on adenosine at position 37 (t(6)A37) in tRNAs that read codons beginning with adenine. The complex is probably involved in the transfer of the threonylcarbamoyl moiety of threonylcarbamoyl-AMP (TC-AMP) to the N6 group of A37. BUD32 has ATPase activity in the context of the EKC/KEOPS complex and likely plays a supporting role to the catalytic subunit KAE1. The EKC/KEOPS complex also promotes both telomere uncapping and telomere elongation. The complex is required for efficient recruitment of transcriptional coactivators.</text>
</comment>
<evidence type="ECO:0000256" key="14">
    <source>
        <dbReference type="ARBA" id="ARBA00048679"/>
    </source>
</evidence>
<evidence type="ECO:0000256" key="7">
    <source>
        <dbReference type="ARBA" id="ARBA00022679"/>
    </source>
</evidence>
<evidence type="ECO:0000256" key="13">
    <source>
        <dbReference type="ARBA" id="ARBA00047899"/>
    </source>
</evidence>
<dbReference type="PROSITE" id="PS50011">
    <property type="entry name" value="PROTEIN_KINASE_DOM"/>
    <property type="match status" value="1"/>
</dbReference>
<keyword evidence="10 15" id="KW-0067">ATP-binding</keyword>
<feature type="binding site" evidence="15">
    <location>
        <position position="165"/>
    </location>
    <ligand>
        <name>ATP</name>
        <dbReference type="ChEBI" id="CHEBI:30616"/>
    </ligand>
</feature>
<evidence type="ECO:0000259" key="16">
    <source>
        <dbReference type="PROSITE" id="PS50011"/>
    </source>
</evidence>
<comment type="catalytic activity">
    <reaction evidence="14">
        <text>L-seryl-[protein] + ATP = O-phospho-L-seryl-[protein] + ADP + H(+)</text>
        <dbReference type="Rhea" id="RHEA:17989"/>
        <dbReference type="Rhea" id="RHEA-COMP:9863"/>
        <dbReference type="Rhea" id="RHEA-COMP:11604"/>
        <dbReference type="ChEBI" id="CHEBI:15378"/>
        <dbReference type="ChEBI" id="CHEBI:29999"/>
        <dbReference type="ChEBI" id="CHEBI:30616"/>
        <dbReference type="ChEBI" id="CHEBI:83421"/>
        <dbReference type="ChEBI" id="CHEBI:456216"/>
        <dbReference type="EC" id="2.7.11.1"/>
    </reaction>
</comment>
<evidence type="ECO:0000256" key="11">
    <source>
        <dbReference type="ARBA" id="ARBA00030980"/>
    </source>
</evidence>
<keyword evidence="6" id="KW-0723">Serine/threonine-protein kinase</keyword>
<dbReference type="PROSITE" id="PS00109">
    <property type="entry name" value="PROTEIN_KINASE_TYR"/>
    <property type="match status" value="1"/>
</dbReference>
<dbReference type="EMBL" id="LR026969">
    <property type="protein sequence ID" value="VBB84513.1"/>
    <property type="molecule type" value="Genomic_DNA"/>
</dbReference>
<gene>
    <name evidence="17" type="ORF">PODCO_608048</name>
</gene>
<dbReference type="EC" id="2.7.11.1" evidence="3"/>
<evidence type="ECO:0000256" key="3">
    <source>
        <dbReference type="ARBA" id="ARBA00012513"/>
    </source>
</evidence>
<comment type="subunit">
    <text evidence="2">Component of the EKC/KEOPS complex composed of at least BUD32, CGI121, GON7, KAE1 and PCC1; the whole complex dimerizes.</text>
</comment>
<protein>
    <recommendedName>
        <fullName evidence="5">EKC/KEOPS complex subunit BUD32</fullName>
        <ecNumber evidence="3">2.7.11.1</ecNumber>
    </recommendedName>
    <alternativeName>
        <fullName evidence="11 12">Atypical Serine/threonine protein kinase BUD32</fullName>
    </alternativeName>
    <alternativeName>
        <fullName evidence="4">EKC/KEOPS complex subunit bud32</fullName>
    </alternativeName>
</protein>
<dbReference type="InterPro" id="IPR000719">
    <property type="entry name" value="Prot_kinase_dom"/>
</dbReference>
<reference evidence="17" key="1">
    <citation type="submission" date="2018-02" db="EMBL/GenBank/DDBJ databases">
        <authorList>
            <person name="Silar P."/>
        </authorList>
    </citation>
    <scope>NUCLEOTIDE SEQUENCE [LARGE SCALE GENOMIC DNA]</scope>
    <source>
        <strain evidence="17">T</strain>
    </source>
</reference>
<dbReference type="PROSITE" id="PS00107">
    <property type="entry name" value="PROTEIN_KINASE_ATP"/>
    <property type="match status" value="1"/>
</dbReference>